<organism evidence="3 4">
    <name type="scientific">Zophobas morio</name>
    <dbReference type="NCBI Taxonomy" id="2755281"/>
    <lineage>
        <taxon>Eukaryota</taxon>
        <taxon>Metazoa</taxon>
        <taxon>Ecdysozoa</taxon>
        <taxon>Arthropoda</taxon>
        <taxon>Hexapoda</taxon>
        <taxon>Insecta</taxon>
        <taxon>Pterygota</taxon>
        <taxon>Neoptera</taxon>
        <taxon>Endopterygota</taxon>
        <taxon>Coleoptera</taxon>
        <taxon>Polyphaga</taxon>
        <taxon>Cucujiformia</taxon>
        <taxon>Tenebrionidae</taxon>
        <taxon>Zophobas</taxon>
    </lineage>
</organism>
<keyword evidence="2" id="KW-0732">Signal</keyword>
<protein>
    <submittedName>
        <fullName evidence="3">Uncharacterized protein</fullName>
    </submittedName>
</protein>
<accession>A0AA38MI19</accession>
<feature type="region of interest" description="Disordered" evidence="1">
    <location>
        <begin position="107"/>
        <end position="157"/>
    </location>
</feature>
<dbReference type="AlphaFoldDB" id="A0AA38MI19"/>
<keyword evidence="4" id="KW-1185">Reference proteome</keyword>
<proteinExistence type="predicted"/>
<evidence type="ECO:0000313" key="4">
    <source>
        <dbReference type="Proteomes" id="UP001168821"/>
    </source>
</evidence>
<name>A0AA38MI19_9CUCU</name>
<dbReference type="EMBL" id="JALNTZ010000004">
    <property type="protein sequence ID" value="KAJ3657261.1"/>
    <property type="molecule type" value="Genomic_DNA"/>
</dbReference>
<gene>
    <name evidence="3" type="ORF">Zmor_016273</name>
</gene>
<feature type="chain" id="PRO_5041302791" evidence="2">
    <location>
        <begin position="18"/>
        <end position="321"/>
    </location>
</feature>
<evidence type="ECO:0000256" key="1">
    <source>
        <dbReference type="SAM" id="MobiDB-lite"/>
    </source>
</evidence>
<evidence type="ECO:0000313" key="3">
    <source>
        <dbReference type="EMBL" id="KAJ3657261.1"/>
    </source>
</evidence>
<evidence type="ECO:0000256" key="2">
    <source>
        <dbReference type="SAM" id="SignalP"/>
    </source>
</evidence>
<dbReference type="Proteomes" id="UP001168821">
    <property type="component" value="Unassembled WGS sequence"/>
</dbReference>
<comment type="caution">
    <text evidence="3">The sequence shown here is derived from an EMBL/GenBank/DDBJ whole genome shotgun (WGS) entry which is preliminary data.</text>
</comment>
<feature type="signal peptide" evidence="2">
    <location>
        <begin position="1"/>
        <end position="17"/>
    </location>
</feature>
<reference evidence="3" key="1">
    <citation type="journal article" date="2023" name="G3 (Bethesda)">
        <title>Whole genome assemblies of Zophobas morio and Tenebrio molitor.</title>
        <authorList>
            <person name="Kaur S."/>
            <person name="Stinson S.A."/>
            <person name="diCenzo G.C."/>
        </authorList>
    </citation>
    <scope>NUCLEOTIDE SEQUENCE</scope>
    <source>
        <strain evidence="3">QUZm001</strain>
    </source>
</reference>
<sequence>MRLILGVIVCSLSVAHGWPNWFFWSGDTTSSDIWTDTTSDITPTKIWTTPSEVWTETTPDATRSEVWTDTTRSEVWTDTTRSEVWTDTTPDTTRSEVWTDTTRSEVWTDTTPDTTRSEVWTDTPPDTTRSEVWTDTPPDTTRSEVWTDTTPDTTRSEVWTDTTRSEIWTDTTTTTEATTWSTHTWPITTGSPTTKFAKESTVCKNSVPLSNDDTDNYGDLICTAQDDYSTGFEDNVLLIRDTLVNSGKETTLTYGKNLENVIISSVNVLNFGRKHAFTSSVVIINEFKGYFLESDVEIDIEIPPSVEARLFVELYGRKYKI</sequence>